<evidence type="ECO:0000256" key="10">
    <source>
        <dbReference type="ARBA" id="ARBA00023201"/>
    </source>
</evidence>
<organism evidence="13 14">
    <name type="scientific">Neglectibacter timonensis</name>
    <dbReference type="NCBI Taxonomy" id="1776382"/>
    <lineage>
        <taxon>Bacteria</taxon>
        <taxon>Bacillati</taxon>
        <taxon>Bacillota</taxon>
        <taxon>Clostridia</taxon>
        <taxon>Eubacteriales</taxon>
        <taxon>Oscillospiraceae</taxon>
        <taxon>Neglectibacter</taxon>
    </lineage>
</organism>
<evidence type="ECO:0000256" key="3">
    <source>
        <dbReference type="ARBA" id="ARBA00022448"/>
    </source>
</evidence>
<feature type="transmembrane region" description="Helical" evidence="11">
    <location>
        <begin position="35"/>
        <end position="54"/>
    </location>
</feature>
<name>A0ABT1S3I3_9FIRM</name>
<keyword evidence="14" id="KW-1185">Reference proteome</keyword>
<dbReference type="InterPro" id="IPR038770">
    <property type="entry name" value="Na+/solute_symporter_sf"/>
</dbReference>
<evidence type="ECO:0000256" key="6">
    <source>
        <dbReference type="ARBA" id="ARBA00022989"/>
    </source>
</evidence>
<feature type="transmembrane region" description="Helical" evidence="11">
    <location>
        <begin position="194"/>
        <end position="214"/>
    </location>
</feature>
<keyword evidence="10" id="KW-0739">Sodium transport</keyword>
<evidence type="ECO:0000256" key="9">
    <source>
        <dbReference type="ARBA" id="ARBA00023136"/>
    </source>
</evidence>
<gene>
    <name evidence="13" type="ORF">NE695_16455</name>
</gene>
<feature type="transmembrane region" description="Helical" evidence="11">
    <location>
        <begin position="98"/>
        <end position="118"/>
    </location>
</feature>
<dbReference type="RefSeq" id="WP_066861081.1">
    <property type="nucleotide sequence ID" value="NZ_CABKVV010000011.1"/>
</dbReference>
<evidence type="ECO:0000256" key="11">
    <source>
        <dbReference type="SAM" id="Phobius"/>
    </source>
</evidence>
<dbReference type="PANTHER" id="PTHR43562:SF3">
    <property type="entry name" value="SODIUM ION_PROTON EXCHANGER (EUROFUNG)"/>
    <property type="match status" value="1"/>
</dbReference>
<keyword evidence="8" id="KW-0406">Ion transport</keyword>
<comment type="caution">
    <text evidence="13">The sequence shown here is derived from an EMBL/GenBank/DDBJ whole genome shotgun (WGS) entry which is preliminary data.</text>
</comment>
<feature type="transmembrane region" description="Helical" evidence="11">
    <location>
        <begin position="283"/>
        <end position="302"/>
    </location>
</feature>
<dbReference type="EMBL" id="JANFZH010000052">
    <property type="protein sequence ID" value="MCQ4841502.1"/>
    <property type="molecule type" value="Genomic_DNA"/>
</dbReference>
<dbReference type="InterPro" id="IPR006153">
    <property type="entry name" value="Cation/H_exchanger_TM"/>
</dbReference>
<protein>
    <submittedName>
        <fullName evidence="13">Cation:proton antiporter</fullName>
    </submittedName>
</protein>
<evidence type="ECO:0000256" key="4">
    <source>
        <dbReference type="ARBA" id="ARBA00022449"/>
    </source>
</evidence>
<sequence>MESYRFLYDIALILLSTKIFGLLTRKLQMPQVVGALIAGIIFGPALFNILHLPGFLEPFFLKPTDFLSHLSEIGVIVIMFSAGMTTDIHELKNAGKSGFLVALIGVLVPLGLGALLGFLFSPDEAGPNLILQHIFIGTILTATSVSITVETLKEIGKLNSKVGNTILAAALIDDVMGLVVLTIVTSLAGADVNIWMVLLKIVLFFVFVAVMAFLGIKGFTWYENRYNKNLHRFPLLAFVLCLGMAFVAERIFGVADIIGAFSAGVIIANTPKGAYIDSKFQPLSYLLLTPIFFANIGLKVAIPEMSWQIVVFAILLVVVAIGSKLIGCGLGAKACGFNWKESVQVGLGMACRGEVALIVANKGAAMGLMPDAYFGPVIIMVVCCAVFTPIALKIAFRVKPSLHAIPETEPSSPLVDRYELTAKLDDMIDEDARKLFFKEEQETPKTESTKNKK</sequence>
<dbReference type="Pfam" id="PF00999">
    <property type="entry name" value="Na_H_Exchanger"/>
    <property type="match status" value="1"/>
</dbReference>
<dbReference type="GeneID" id="90531362"/>
<feature type="transmembrane region" description="Helical" evidence="11">
    <location>
        <begin position="235"/>
        <end position="263"/>
    </location>
</feature>
<proteinExistence type="inferred from homology"/>
<comment type="similarity">
    <text evidence="2">Belongs to the monovalent cation:proton antiporter 2 (CPA2) transporter (TC 2.A.37) family.</text>
</comment>
<evidence type="ECO:0000256" key="7">
    <source>
        <dbReference type="ARBA" id="ARBA00023053"/>
    </source>
</evidence>
<evidence type="ECO:0000259" key="12">
    <source>
        <dbReference type="Pfam" id="PF00999"/>
    </source>
</evidence>
<feature type="transmembrane region" description="Helical" evidence="11">
    <location>
        <begin position="373"/>
        <end position="392"/>
    </location>
</feature>
<feature type="transmembrane region" description="Helical" evidence="11">
    <location>
        <begin position="164"/>
        <end position="188"/>
    </location>
</feature>
<keyword evidence="9 11" id="KW-0472">Membrane</keyword>
<evidence type="ECO:0000313" key="13">
    <source>
        <dbReference type="EMBL" id="MCQ4841502.1"/>
    </source>
</evidence>
<feature type="transmembrane region" description="Helical" evidence="11">
    <location>
        <begin position="309"/>
        <end position="332"/>
    </location>
</feature>
<dbReference type="Proteomes" id="UP001524473">
    <property type="component" value="Unassembled WGS sequence"/>
</dbReference>
<comment type="subcellular location">
    <subcellularLocation>
        <location evidence="1">Membrane</location>
        <topology evidence="1">Multi-pass membrane protein</topology>
    </subcellularLocation>
</comment>
<keyword evidence="4" id="KW-0050">Antiport</keyword>
<evidence type="ECO:0000256" key="8">
    <source>
        <dbReference type="ARBA" id="ARBA00023065"/>
    </source>
</evidence>
<accession>A0ABT1S3I3</accession>
<dbReference type="PANTHER" id="PTHR43562">
    <property type="entry name" value="NAPA-TYPE SODIUM/HYDROGEN ANTIPORTER"/>
    <property type="match status" value="1"/>
</dbReference>
<feature type="transmembrane region" description="Helical" evidence="11">
    <location>
        <begin position="66"/>
        <end position="86"/>
    </location>
</feature>
<evidence type="ECO:0000256" key="2">
    <source>
        <dbReference type="ARBA" id="ARBA00005551"/>
    </source>
</evidence>
<feature type="domain" description="Cation/H+ exchanger transmembrane" evidence="12">
    <location>
        <begin position="16"/>
        <end position="394"/>
    </location>
</feature>
<dbReference type="Gene3D" id="1.20.1530.20">
    <property type="match status" value="1"/>
</dbReference>
<keyword evidence="3" id="KW-0813">Transport</keyword>
<feature type="transmembrane region" description="Helical" evidence="11">
    <location>
        <begin position="130"/>
        <end position="152"/>
    </location>
</feature>
<keyword evidence="6 11" id="KW-1133">Transmembrane helix</keyword>
<evidence type="ECO:0000313" key="14">
    <source>
        <dbReference type="Proteomes" id="UP001524473"/>
    </source>
</evidence>
<keyword evidence="5 11" id="KW-0812">Transmembrane</keyword>
<evidence type="ECO:0000256" key="5">
    <source>
        <dbReference type="ARBA" id="ARBA00022692"/>
    </source>
</evidence>
<keyword evidence="7" id="KW-0915">Sodium</keyword>
<reference evidence="13 14" key="1">
    <citation type="submission" date="2022-06" db="EMBL/GenBank/DDBJ databases">
        <title>Isolation of gut microbiota from human fecal samples.</title>
        <authorList>
            <person name="Pamer E.G."/>
            <person name="Barat B."/>
            <person name="Waligurski E."/>
            <person name="Medina S."/>
            <person name="Paddock L."/>
            <person name="Mostad J."/>
        </authorList>
    </citation>
    <scope>NUCLEOTIDE SEQUENCE [LARGE SCALE GENOMIC DNA]</scope>
    <source>
        <strain evidence="13 14">DFI.9.73</strain>
    </source>
</reference>
<evidence type="ECO:0000256" key="1">
    <source>
        <dbReference type="ARBA" id="ARBA00004141"/>
    </source>
</evidence>